<accession>A0A097SSP6</accession>
<reference evidence="2 3" key="1">
    <citation type="journal article" date="2014" name="PLoS ONE">
        <title>An emerging Mycoplasma associated with trichomoniasis, vaginal infection and disease.</title>
        <authorList>
            <consortium name="Vaginal Microbiome Consortium"/>
            <person name="Fettweis J.M."/>
            <person name="Serrano M.G."/>
            <person name="Huang B."/>
            <person name="Brooks J.P."/>
            <person name="Glascock A.L."/>
            <person name="Sheth N.U."/>
            <person name="Strauss J.F.III."/>
            <person name="Jefferson K.K."/>
            <person name="Buck G.A."/>
        </authorList>
    </citation>
    <scope>NUCLEOTIDE SEQUENCE [LARGE SCALE GENOMIC DNA]</scope>
    <source>
        <strain evidence="2 3">VCU_M1</strain>
    </source>
</reference>
<dbReference type="KEGG" id="mgj:MGM1_2460"/>
<protein>
    <recommendedName>
        <fullName evidence="4">Lipoprotein</fullName>
    </recommendedName>
</protein>
<feature type="signal peptide" evidence="1">
    <location>
        <begin position="1"/>
        <end position="20"/>
    </location>
</feature>
<keyword evidence="3" id="KW-1185">Reference proteome</keyword>
<evidence type="ECO:0008006" key="4">
    <source>
        <dbReference type="Google" id="ProtNLM"/>
    </source>
</evidence>
<name>A0A097SSP6_9BACT</name>
<evidence type="ECO:0000313" key="2">
    <source>
        <dbReference type="EMBL" id="AIV03622.1"/>
    </source>
</evidence>
<feature type="chain" id="PRO_5001932344" description="Lipoprotein" evidence="1">
    <location>
        <begin position="21"/>
        <end position="197"/>
    </location>
</feature>
<dbReference type="PROSITE" id="PS51257">
    <property type="entry name" value="PROKAR_LIPOPROTEIN"/>
    <property type="match status" value="1"/>
</dbReference>
<evidence type="ECO:0000313" key="3">
    <source>
        <dbReference type="Proteomes" id="UP000030066"/>
    </source>
</evidence>
<dbReference type="HOGENOM" id="CLU_1381910_0_0_14"/>
<organism evidence="2 3">
    <name type="scientific">Candidatus Malacoplasma girerdii</name>
    <dbReference type="NCBI Taxonomy" id="1318617"/>
    <lineage>
        <taxon>Bacteria</taxon>
        <taxon>Bacillati</taxon>
        <taxon>Mycoplasmatota</taxon>
        <taxon>Mycoplasmoidales</taxon>
        <taxon>Mycoplasmoidaceae</taxon>
        <taxon>Malacoplasma</taxon>
    </lineage>
</organism>
<gene>
    <name evidence="2" type="ORF">MGM1_2460</name>
</gene>
<dbReference type="EMBL" id="CP007711">
    <property type="protein sequence ID" value="AIV03622.1"/>
    <property type="molecule type" value="Genomic_DNA"/>
</dbReference>
<dbReference type="AlphaFoldDB" id="A0A097SSP6"/>
<dbReference type="STRING" id="1318617.MGM1_2460"/>
<sequence>MQLLKKFLPLLLFPVVGTTAVVLTACNSTNPYSNLKTYGDVTFSKNNSSLANIAKNHINQTTGEIIFNSVDRFNSMASRYLSENTSAYWEIIHALSLSDAISAGTYSISGWNANQTSSTPIYSFSGTGITSTYFKITYKDDKGTSVDYEIKSLTTSLVLLDSGNKCYHYQLKYYENSNEKIFLDWQIYTFGSWYIKG</sequence>
<keyword evidence="1" id="KW-0732">Signal</keyword>
<evidence type="ECO:0000256" key="1">
    <source>
        <dbReference type="SAM" id="SignalP"/>
    </source>
</evidence>
<dbReference type="Proteomes" id="UP000030066">
    <property type="component" value="Chromosome"/>
</dbReference>
<proteinExistence type="predicted"/>